<dbReference type="Pfam" id="PF03551">
    <property type="entry name" value="PadR"/>
    <property type="match status" value="1"/>
</dbReference>
<protein>
    <submittedName>
        <fullName evidence="2">PadR family transcriptional regulator</fullName>
    </submittedName>
</protein>
<gene>
    <name evidence="2" type="ORF">D5H75_35200</name>
</gene>
<keyword evidence="3" id="KW-1185">Reference proteome</keyword>
<dbReference type="OrthoDB" id="8443918at2"/>
<organism evidence="2 3">
    <name type="scientific">Bailinhaonella thermotolerans</name>
    <dbReference type="NCBI Taxonomy" id="1070861"/>
    <lineage>
        <taxon>Bacteria</taxon>
        <taxon>Bacillati</taxon>
        <taxon>Actinomycetota</taxon>
        <taxon>Actinomycetes</taxon>
        <taxon>Streptosporangiales</taxon>
        <taxon>Streptosporangiaceae</taxon>
        <taxon>Bailinhaonella</taxon>
    </lineage>
</organism>
<dbReference type="AlphaFoldDB" id="A0A3A4A314"/>
<dbReference type="InterPro" id="IPR036388">
    <property type="entry name" value="WH-like_DNA-bd_sf"/>
</dbReference>
<dbReference type="RefSeq" id="WP_119930916.1">
    <property type="nucleotide sequence ID" value="NZ_QZEY01000021.1"/>
</dbReference>
<dbReference type="SUPFAM" id="SSF46785">
    <property type="entry name" value="Winged helix' DNA-binding domain"/>
    <property type="match status" value="1"/>
</dbReference>
<comment type="caution">
    <text evidence="2">The sequence shown here is derived from an EMBL/GenBank/DDBJ whole genome shotgun (WGS) entry which is preliminary data.</text>
</comment>
<dbReference type="InterPro" id="IPR005149">
    <property type="entry name" value="Tscrpt_reg_PadR_N"/>
</dbReference>
<dbReference type="EMBL" id="QZEY01000021">
    <property type="protein sequence ID" value="RJL22825.1"/>
    <property type="molecule type" value="Genomic_DNA"/>
</dbReference>
<name>A0A3A4A314_9ACTN</name>
<dbReference type="Proteomes" id="UP000265768">
    <property type="component" value="Unassembled WGS sequence"/>
</dbReference>
<evidence type="ECO:0000259" key="1">
    <source>
        <dbReference type="Pfam" id="PF03551"/>
    </source>
</evidence>
<dbReference type="PANTHER" id="PTHR33169:SF27">
    <property type="entry name" value="TRANSCRIPTIONAL REGULATOR PADR FAMILY PROTEIN"/>
    <property type="match status" value="1"/>
</dbReference>
<evidence type="ECO:0000313" key="2">
    <source>
        <dbReference type="EMBL" id="RJL22825.1"/>
    </source>
</evidence>
<dbReference type="Gene3D" id="1.10.10.10">
    <property type="entry name" value="Winged helix-like DNA-binding domain superfamily/Winged helix DNA-binding domain"/>
    <property type="match status" value="1"/>
</dbReference>
<feature type="domain" description="Transcription regulator PadR N-terminal" evidence="1">
    <location>
        <begin position="14"/>
        <end position="89"/>
    </location>
</feature>
<sequence length="198" mass="23062">MVARKRGNPLALAVLGLLWERPMHPYEMATTLRERGKEHSIKINYGSLYTVVQSLEKHGLIEPQEVTREGRRPERTVYALTEPGELEMQSWLSELIGVPVKEYTSFEAALSLMGLLPPDTVVTLLEQRRERLTLTLHTIESMLRKLDMSRAFLIESEYHQVLLRAERDWIDGLVKEIRDGTFEDLALWRRLHEERDRG</sequence>
<proteinExistence type="predicted"/>
<dbReference type="InterPro" id="IPR052509">
    <property type="entry name" value="Metal_resp_DNA-bind_regulator"/>
</dbReference>
<evidence type="ECO:0000313" key="3">
    <source>
        <dbReference type="Proteomes" id="UP000265768"/>
    </source>
</evidence>
<dbReference type="PANTHER" id="PTHR33169">
    <property type="entry name" value="PADR-FAMILY TRANSCRIPTIONAL REGULATOR"/>
    <property type="match status" value="1"/>
</dbReference>
<dbReference type="InterPro" id="IPR036390">
    <property type="entry name" value="WH_DNA-bd_sf"/>
</dbReference>
<accession>A0A3A4A314</accession>
<reference evidence="2 3" key="1">
    <citation type="submission" date="2018-09" db="EMBL/GenBank/DDBJ databases">
        <title>YIM 75507 draft genome.</title>
        <authorList>
            <person name="Tang S."/>
            <person name="Feng Y."/>
        </authorList>
    </citation>
    <scope>NUCLEOTIDE SEQUENCE [LARGE SCALE GENOMIC DNA]</scope>
    <source>
        <strain evidence="2 3">YIM 75507</strain>
    </source>
</reference>